<sequence>MDENQILEEEAMKSILIENNEQETEICLAEKSTQCQAMIYDELLFLFCTDCIMVESDNSSFSENSTQNVEGKLSPVQIQQEYFENLQDCDWIKYEKSNRLHLLQNIAFALFGGPSLEGDLSHSRNYQEVHLEGYTSRQREQVIKIYDKLCEQSKYSQNNEDIVMSVLLVVCAKPNPLKYYQIQPRNYWLDLHQRNDIIIWCTAVFRVRKCIPTTVDAKSCKLYIDDNARVYQNWDSYLANNTLPKCVIIVPENGEYRGTFMEAEKAFAVKLTVAPSPSLGLKARVLSSVDTASTVASLGAVGVLGVAAFTPVGPAVLIGATVATVATGVYGLVRSSIHLHDRRIHMQSISPTDAEARGSWLNIAASSVGLAAGAASTLLSRTAAAGSNLTKTGQALTLSVEVLRHANIFTSGAGFINSLVHIIVKYRKHGETPTKLELFQFSAATLFFFHAAISNRTAQNIIEDAQANTINEYRASLRSNNHRKMFDKVSAESRRVKGIIHGNTEVIQGIKNIADKDQYFADILRINKDVNQHKLRISMTADGKVNLNAQHKFNPSDLSNIGKVERSELFSSLGPASVTTKNVPTRILPTTPVAQYVDSKKEDSKLILLPPGEIIQIGVYFIRVSASGAENIAKMLENVSQEIYQSLMTLCFNLIAKLLPEDIARLKLLSPEEDLISQIVKFVFNYLQHKRPLGDPCRDTDNGIVIVLKEFFQDGIIRQDTILQLREKLIFWINEEINRRSAMYPQRKQMICDLCQGIRFA</sequence>
<dbReference type="PANTHER" id="PTHR21115">
    <property type="entry name" value="GH06117P-RELATED"/>
    <property type="match status" value="1"/>
</dbReference>
<dbReference type="InterPro" id="IPR031962">
    <property type="entry name" value="DUF4781"/>
</dbReference>
<dbReference type="Proteomes" id="UP000691718">
    <property type="component" value="Unassembled WGS sequence"/>
</dbReference>
<evidence type="ECO:0000313" key="3">
    <source>
        <dbReference type="Proteomes" id="UP000691718"/>
    </source>
</evidence>
<dbReference type="Pfam" id="PF16013">
    <property type="entry name" value="DUF4781"/>
    <property type="match status" value="1"/>
</dbReference>
<accession>A0A8S3Y2K7</accession>
<feature type="domain" description="DUF4781" evidence="1">
    <location>
        <begin position="204"/>
        <end position="508"/>
    </location>
</feature>
<protein>
    <submittedName>
        <fullName evidence="2">(apollo) hypothetical protein</fullName>
    </submittedName>
</protein>
<dbReference type="OrthoDB" id="6512497at2759"/>
<name>A0A8S3Y2K7_PARAO</name>
<proteinExistence type="predicted"/>
<organism evidence="2 3">
    <name type="scientific">Parnassius apollo</name>
    <name type="common">Apollo butterfly</name>
    <name type="synonym">Papilio apollo</name>
    <dbReference type="NCBI Taxonomy" id="110799"/>
    <lineage>
        <taxon>Eukaryota</taxon>
        <taxon>Metazoa</taxon>
        <taxon>Ecdysozoa</taxon>
        <taxon>Arthropoda</taxon>
        <taxon>Hexapoda</taxon>
        <taxon>Insecta</taxon>
        <taxon>Pterygota</taxon>
        <taxon>Neoptera</taxon>
        <taxon>Endopterygota</taxon>
        <taxon>Lepidoptera</taxon>
        <taxon>Glossata</taxon>
        <taxon>Ditrysia</taxon>
        <taxon>Papilionoidea</taxon>
        <taxon>Papilionidae</taxon>
        <taxon>Parnassiinae</taxon>
        <taxon>Parnassini</taxon>
        <taxon>Parnassius</taxon>
        <taxon>Parnassius</taxon>
    </lineage>
</organism>
<evidence type="ECO:0000259" key="1">
    <source>
        <dbReference type="Pfam" id="PF16013"/>
    </source>
</evidence>
<keyword evidence="3" id="KW-1185">Reference proteome</keyword>
<dbReference type="AlphaFoldDB" id="A0A8S3Y2K7"/>
<evidence type="ECO:0000313" key="2">
    <source>
        <dbReference type="EMBL" id="CAG5050518.1"/>
    </source>
</evidence>
<gene>
    <name evidence="2" type="ORF">PAPOLLO_LOCUS24819</name>
</gene>
<dbReference type="EMBL" id="CAJQZP010001486">
    <property type="protein sequence ID" value="CAG5050518.1"/>
    <property type="molecule type" value="Genomic_DNA"/>
</dbReference>
<comment type="caution">
    <text evidence="2">The sequence shown here is derived from an EMBL/GenBank/DDBJ whole genome shotgun (WGS) entry which is preliminary data.</text>
</comment>
<reference evidence="2" key="1">
    <citation type="submission" date="2021-04" db="EMBL/GenBank/DDBJ databases">
        <authorList>
            <person name="Tunstrom K."/>
        </authorList>
    </citation>
    <scope>NUCLEOTIDE SEQUENCE</scope>
</reference>
<dbReference type="PANTHER" id="PTHR21115:SF0">
    <property type="entry name" value="GH06117P-RELATED"/>
    <property type="match status" value="1"/>
</dbReference>